<proteinExistence type="predicted"/>
<dbReference type="SUPFAM" id="SSF55271">
    <property type="entry name" value="DNA repair protein MutS, domain I"/>
    <property type="match status" value="1"/>
</dbReference>
<evidence type="ECO:0000256" key="1">
    <source>
        <dbReference type="SAM" id="MobiDB-lite"/>
    </source>
</evidence>
<evidence type="ECO:0000313" key="3">
    <source>
        <dbReference type="EMBL" id="VAW07303.1"/>
    </source>
</evidence>
<gene>
    <name evidence="3" type="ORF">MNBD_ALPHA01-618</name>
</gene>
<feature type="compositionally biased region" description="Basic and acidic residues" evidence="1">
    <location>
        <begin position="1"/>
        <end position="12"/>
    </location>
</feature>
<evidence type="ECO:0000259" key="2">
    <source>
        <dbReference type="Pfam" id="PF01624"/>
    </source>
</evidence>
<organism evidence="3">
    <name type="scientific">hydrothermal vent metagenome</name>
    <dbReference type="NCBI Taxonomy" id="652676"/>
    <lineage>
        <taxon>unclassified sequences</taxon>
        <taxon>metagenomes</taxon>
        <taxon>ecological metagenomes</taxon>
    </lineage>
</organism>
<dbReference type="Gene3D" id="3.40.1170.10">
    <property type="entry name" value="DNA repair protein MutS, domain I"/>
    <property type="match status" value="1"/>
</dbReference>
<dbReference type="EMBL" id="UOEJ01000268">
    <property type="protein sequence ID" value="VAW07303.1"/>
    <property type="molecule type" value="Genomic_DNA"/>
</dbReference>
<dbReference type="GO" id="GO:0030983">
    <property type="term" value="F:mismatched DNA binding"/>
    <property type="evidence" value="ECO:0007669"/>
    <property type="project" value="InterPro"/>
</dbReference>
<dbReference type="AlphaFoldDB" id="A0A3B0ST95"/>
<dbReference type="InterPro" id="IPR016151">
    <property type="entry name" value="DNA_mismatch_repair_MutS_N"/>
</dbReference>
<feature type="region of interest" description="Disordered" evidence="1">
    <location>
        <begin position="1"/>
        <end position="22"/>
    </location>
</feature>
<name>A0A3B0ST95_9ZZZZ</name>
<dbReference type="InterPro" id="IPR007695">
    <property type="entry name" value="DNA_mismatch_repair_MutS-lik_N"/>
</dbReference>
<dbReference type="Pfam" id="PF01624">
    <property type="entry name" value="MutS_I"/>
    <property type="match status" value="1"/>
</dbReference>
<dbReference type="GO" id="GO:0006298">
    <property type="term" value="P:mismatch repair"/>
    <property type="evidence" value="ECO:0007669"/>
    <property type="project" value="InterPro"/>
</dbReference>
<protein>
    <submittedName>
        <fullName evidence="3">DNA mismatch repair protein MutS</fullName>
    </submittedName>
</protein>
<accession>A0A3B0ST95</accession>
<sequence length="84" mass="9729">MTDKLIKNDNKNSKVKQKAKSDSAVTPMMAQFLALKETHREYLLFYRMGDFYELFFDDAVQASEALDITLTKRGRHNGHDIPMC</sequence>
<feature type="domain" description="DNA mismatch repair protein MutS-like N-terminal" evidence="2">
    <location>
        <begin position="26"/>
        <end position="84"/>
    </location>
</feature>
<feature type="non-terminal residue" evidence="3">
    <location>
        <position position="84"/>
    </location>
</feature>
<reference evidence="3" key="1">
    <citation type="submission" date="2018-06" db="EMBL/GenBank/DDBJ databases">
        <authorList>
            <person name="Zhirakovskaya E."/>
        </authorList>
    </citation>
    <scope>NUCLEOTIDE SEQUENCE</scope>
</reference>
<dbReference type="GO" id="GO:0005524">
    <property type="term" value="F:ATP binding"/>
    <property type="evidence" value="ECO:0007669"/>
    <property type="project" value="InterPro"/>
</dbReference>